<dbReference type="OrthoDB" id="7871968at2"/>
<dbReference type="AlphaFoldDB" id="A0A1U7D764"/>
<protein>
    <recommendedName>
        <fullName evidence="4">DUF3072 protein</fullName>
    </recommendedName>
</protein>
<reference evidence="2 3" key="1">
    <citation type="submission" date="2016-03" db="EMBL/GenBank/DDBJ databases">
        <title>Deep-sea bacteria in the southern Pacific.</title>
        <authorList>
            <person name="Tang K."/>
        </authorList>
    </citation>
    <scope>NUCLEOTIDE SEQUENCE [LARGE SCALE GENOMIC DNA]</scope>
    <source>
        <strain evidence="2 3">JLT2016</strain>
    </source>
</reference>
<dbReference type="Proteomes" id="UP000186559">
    <property type="component" value="Chromosome"/>
</dbReference>
<dbReference type="STRING" id="1229727.Ga0080559_TMP3167"/>
<dbReference type="Pfam" id="PF11272">
    <property type="entry name" value="DUF3072"/>
    <property type="match status" value="1"/>
</dbReference>
<dbReference type="EMBL" id="CP014796">
    <property type="protein sequence ID" value="APX23963.1"/>
    <property type="molecule type" value="Genomic_DNA"/>
</dbReference>
<dbReference type="InterPro" id="IPR021425">
    <property type="entry name" value="DUF3072"/>
</dbReference>
<keyword evidence="3" id="KW-1185">Reference proteome</keyword>
<feature type="region of interest" description="Disordered" evidence="1">
    <location>
        <begin position="1"/>
        <end position="51"/>
    </location>
</feature>
<name>A0A1U7D764_9RHOB</name>
<gene>
    <name evidence="2" type="ORF">Ga0080559_TMP3167</name>
</gene>
<organism evidence="2 3">
    <name type="scientific">Salipiger profundus</name>
    <dbReference type="NCBI Taxonomy" id="1229727"/>
    <lineage>
        <taxon>Bacteria</taxon>
        <taxon>Pseudomonadati</taxon>
        <taxon>Pseudomonadota</taxon>
        <taxon>Alphaproteobacteria</taxon>
        <taxon>Rhodobacterales</taxon>
        <taxon>Roseobacteraceae</taxon>
        <taxon>Salipiger</taxon>
    </lineage>
</organism>
<evidence type="ECO:0000256" key="1">
    <source>
        <dbReference type="SAM" id="MobiDB-lite"/>
    </source>
</evidence>
<evidence type="ECO:0000313" key="3">
    <source>
        <dbReference type="Proteomes" id="UP000186559"/>
    </source>
</evidence>
<evidence type="ECO:0000313" key="2">
    <source>
        <dbReference type="EMBL" id="APX23963.1"/>
    </source>
</evidence>
<evidence type="ECO:0008006" key="4">
    <source>
        <dbReference type="Google" id="ProtNLM"/>
    </source>
</evidence>
<dbReference type="KEGG" id="tpro:Ga0080559_TMP3167"/>
<feature type="compositionally biased region" description="Basic and acidic residues" evidence="1">
    <location>
        <begin position="30"/>
        <end position="41"/>
    </location>
</feature>
<accession>A0A1U7D764</accession>
<dbReference type="RefSeq" id="WP_017468872.1">
    <property type="nucleotide sequence ID" value="NZ_BMEW01000001.1"/>
</dbReference>
<proteinExistence type="predicted"/>
<sequence length="64" mass="7103">MNTAANAARLDPALDVPPEPRQPMTAEQEADLRALSERAGEPFDPDLTQQEADQRIELLRAVVY</sequence>